<evidence type="ECO:0000313" key="3">
    <source>
        <dbReference type="Proteomes" id="UP000274346"/>
    </source>
</evidence>
<dbReference type="InterPro" id="IPR001036">
    <property type="entry name" value="Acrflvin-R"/>
</dbReference>
<dbReference type="Gene3D" id="1.20.1640.10">
    <property type="entry name" value="Multidrug efflux transporter AcrB transmembrane domain"/>
    <property type="match status" value="1"/>
</dbReference>
<evidence type="ECO:0000256" key="1">
    <source>
        <dbReference type="SAM" id="Phobius"/>
    </source>
</evidence>
<keyword evidence="1" id="KW-1133">Transmembrane helix</keyword>
<dbReference type="KEGG" id="rtg:NCTC13098_02446"/>
<proteinExistence type="predicted"/>
<protein>
    <submittedName>
        <fullName evidence="2">Cation efflux system protein CzcA</fullName>
    </submittedName>
</protein>
<gene>
    <name evidence="2" type="primary">czcA</name>
    <name evidence="2" type="ORF">NCTC13098_02446</name>
</gene>
<dbReference type="GO" id="GO:0005886">
    <property type="term" value="C:plasma membrane"/>
    <property type="evidence" value="ECO:0007669"/>
    <property type="project" value="TreeGrafter"/>
</dbReference>
<sequence>MALIGLLSLSGMLIRNGIVLVEEIEQQKQEKPQHQAIIYAATSRLRPILLTAFTTVLGLAPLLLDVFFQSMAVVIMFGLGFATILTLLVLPVIYACFHPKDMQQAQ</sequence>
<feature type="transmembrane region" description="Helical" evidence="1">
    <location>
        <begin position="48"/>
        <end position="68"/>
    </location>
</feature>
<keyword evidence="1" id="KW-0812">Transmembrane</keyword>
<dbReference type="EMBL" id="LR131271">
    <property type="protein sequence ID" value="VDR26107.1"/>
    <property type="molecule type" value="Genomic_DNA"/>
</dbReference>
<dbReference type="AlphaFoldDB" id="A0A3P8JRX0"/>
<dbReference type="SUPFAM" id="SSF82866">
    <property type="entry name" value="Multidrug efflux transporter AcrB transmembrane domain"/>
    <property type="match status" value="1"/>
</dbReference>
<accession>A0A3P8JRX0</accession>
<dbReference type="PANTHER" id="PTHR32063">
    <property type="match status" value="1"/>
</dbReference>
<reference evidence="2 3" key="1">
    <citation type="submission" date="2018-12" db="EMBL/GenBank/DDBJ databases">
        <authorList>
            <consortium name="Pathogen Informatics"/>
        </authorList>
    </citation>
    <scope>NUCLEOTIDE SEQUENCE [LARGE SCALE GENOMIC DNA]</scope>
    <source>
        <strain evidence="2 3">NCTC13098</strain>
    </source>
</reference>
<dbReference type="Pfam" id="PF00873">
    <property type="entry name" value="ACR_tran"/>
    <property type="match status" value="1"/>
</dbReference>
<evidence type="ECO:0000313" key="2">
    <source>
        <dbReference type="EMBL" id="VDR26107.1"/>
    </source>
</evidence>
<keyword evidence="1" id="KW-0472">Membrane</keyword>
<organism evidence="2 3">
    <name type="scientific">Raoultella terrigena</name>
    <name type="common">Klebsiella terrigena</name>
    <dbReference type="NCBI Taxonomy" id="577"/>
    <lineage>
        <taxon>Bacteria</taxon>
        <taxon>Pseudomonadati</taxon>
        <taxon>Pseudomonadota</taxon>
        <taxon>Gammaproteobacteria</taxon>
        <taxon>Enterobacterales</taxon>
        <taxon>Enterobacteriaceae</taxon>
        <taxon>Klebsiella/Raoultella group</taxon>
        <taxon>Raoultella</taxon>
    </lineage>
</organism>
<dbReference type="GO" id="GO:0042910">
    <property type="term" value="F:xenobiotic transmembrane transporter activity"/>
    <property type="evidence" value="ECO:0007669"/>
    <property type="project" value="TreeGrafter"/>
</dbReference>
<dbReference type="PANTHER" id="PTHR32063:SF18">
    <property type="entry name" value="CATION EFFLUX SYSTEM PROTEIN"/>
    <property type="match status" value="1"/>
</dbReference>
<dbReference type="Proteomes" id="UP000274346">
    <property type="component" value="Chromosome"/>
</dbReference>
<feature type="transmembrane region" description="Helical" evidence="1">
    <location>
        <begin position="74"/>
        <end position="97"/>
    </location>
</feature>
<name>A0A3P8JRX0_RAOTE</name>